<reference evidence="1" key="1">
    <citation type="submission" date="2007-04" db="EMBL/GenBank/DDBJ databases">
        <authorList>
            <consortium name="The Broad Institute Genome Sequencing Platform"/>
            <person name="Birren B."/>
            <person name="Lander E."/>
            <person name="Galagan J."/>
            <person name="Nusbaum C."/>
            <person name="Devon K."/>
            <person name="Ma L.-J."/>
            <person name="Jaffe D."/>
            <person name="Butler J."/>
            <person name="Alvarez P."/>
            <person name="Gnerre S."/>
            <person name="Grabherr M."/>
            <person name="Kleber M."/>
            <person name="Mauceli E."/>
            <person name="Brockman W."/>
            <person name="MacCallum I.A."/>
            <person name="Young S."/>
            <person name="LaButti K."/>
            <person name="DeCaprio D."/>
            <person name="Crawford M."/>
            <person name="Koehrsen M."/>
            <person name="Engels R."/>
            <person name="Montgomery P."/>
            <person name="Pearson M."/>
            <person name="Howarth C."/>
            <person name="Larson L."/>
            <person name="White J."/>
            <person name="O'Leary S."/>
            <person name="Kodira C."/>
            <person name="Zeng Q."/>
            <person name="Yandava C."/>
            <person name="Alvarado L."/>
            <person name="Kistler C."/>
            <person name="Shim W.-B."/>
            <person name="Kang S."/>
            <person name="Woloshuk C."/>
        </authorList>
    </citation>
    <scope>NUCLEOTIDE SEQUENCE</scope>
    <source>
        <strain evidence="1">4287</strain>
    </source>
</reference>
<protein>
    <submittedName>
        <fullName evidence="1">Uncharacterized protein</fullName>
    </submittedName>
</protein>
<dbReference type="KEGG" id="fox:FOXG_22426"/>
<dbReference type="GeneID" id="28960083"/>
<dbReference type="EMBL" id="DS231729">
    <property type="protein sequence ID" value="KNB18930.1"/>
    <property type="molecule type" value="Genomic_DNA"/>
</dbReference>
<dbReference type="AlphaFoldDB" id="A0A0J9V057"/>
<name>A0A0J9V057_FUSO4</name>
<dbReference type="VEuPathDB" id="FungiDB:FOXG_22426"/>
<dbReference type="GeneID" id="28963132"/>
<proteinExistence type="predicted"/>
<dbReference type="KEGG" id="fox:FOXG_19377"/>
<evidence type="ECO:0000313" key="2">
    <source>
        <dbReference type="EMBL" id="KNB18930.1"/>
    </source>
</evidence>
<gene>
    <name evidence="1" type="ORF">FOXG_19377</name>
    <name evidence="2" type="ORF">FOXG_22426</name>
</gene>
<evidence type="ECO:0000313" key="3">
    <source>
        <dbReference type="Proteomes" id="UP000009097"/>
    </source>
</evidence>
<dbReference type="EMBL" id="DS231702">
    <property type="protein sequence ID" value="KNB04705.1"/>
    <property type="molecule type" value="Genomic_DNA"/>
</dbReference>
<dbReference type="RefSeq" id="XP_018256975.1">
    <property type="nucleotide sequence ID" value="XM_018402834.1"/>
</dbReference>
<dbReference type="Proteomes" id="UP000009097">
    <property type="component" value="Unassembled WGS sequence"/>
</dbReference>
<accession>A0A0J9V057</accession>
<organism evidence="1 3">
    <name type="scientific">Fusarium oxysporum f. sp. lycopersici (strain 4287 / CBS 123668 / FGSC 9935 / NRRL 34936)</name>
    <name type="common">Fusarium vascular wilt of tomato</name>
    <dbReference type="NCBI Taxonomy" id="426428"/>
    <lineage>
        <taxon>Eukaryota</taxon>
        <taxon>Fungi</taxon>
        <taxon>Dikarya</taxon>
        <taxon>Ascomycota</taxon>
        <taxon>Pezizomycotina</taxon>
        <taxon>Sordariomycetes</taxon>
        <taxon>Hypocreomycetidae</taxon>
        <taxon>Hypocreales</taxon>
        <taxon>Nectriaceae</taxon>
        <taxon>Fusarium</taxon>
        <taxon>Fusarium oxysporum species complex</taxon>
    </lineage>
</organism>
<dbReference type="RefSeq" id="XP_018242750.1">
    <property type="nucleotide sequence ID" value="XM_018399590.1"/>
</dbReference>
<evidence type="ECO:0000313" key="1">
    <source>
        <dbReference type="EMBL" id="KNB04705.1"/>
    </source>
</evidence>
<reference evidence="1" key="2">
    <citation type="journal article" date="2010" name="Nature">
        <title>Comparative genomics reveals mobile pathogenicity chromosomes in Fusarium.</title>
        <authorList>
            <person name="Ma L.J."/>
            <person name="van der Does H.C."/>
            <person name="Borkovich K.A."/>
            <person name="Coleman J.J."/>
            <person name="Daboussi M.J."/>
            <person name="Di Pietro A."/>
            <person name="Dufresne M."/>
            <person name="Freitag M."/>
            <person name="Grabherr M."/>
            <person name="Henrissat B."/>
            <person name="Houterman P.M."/>
            <person name="Kang S."/>
            <person name="Shim W.B."/>
            <person name="Woloshuk C."/>
            <person name="Xie X."/>
            <person name="Xu J.R."/>
            <person name="Antoniw J."/>
            <person name="Baker S.E."/>
            <person name="Bluhm B.H."/>
            <person name="Breakspear A."/>
            <person name="Brown D.W."/>
            <person name="Butchko R.A."/>
            <person name="Chapman S."/>
            <person name="Coulson R."/>
            <person name="Coutinho P.M."/>
            <person name="Danchin E.G."/>
            <person name="Diener A."/>
            <person name="Gale L.R."/>
            <person name="Gardiner D.M."/>
            <person name="Goff S."/>
            <person name="Hammond-Kosack K.E."/>
            <person name="Hilburn K."/>
            <person name="Hua-Van A."/>
            <person name="Jonkers W."/>
            <person name="Kazan K."/>
            <person name="Kodira C.D."/>
            <person name="Koehrsen M."/>
            <person name="Kumar L."/>
            <person name="Lee Y.H."/>
            <person name="Li L."/>
            <person name="Manners J.M."/>
            <person name="Miranda-Saavedra D."/>
            <person name="Mukherjee M."/>
            <person name="Park G."/>
            <person name="Park J."/>
            <person name="Park S.Y."/>
            <person name="Proctor R.H."/>
            <person name="Regev A."/>
            <person name="Ruiz-Roldan M.C."/>
            <person name="Sain D."/>
            <person name="Sakthikumar S."/>
            <person name="Sykes S."/>
            <person name="Schwartz D.C."/>
            <person name="Turgeon B.G."/>
            <person name="Wapinski I."/>
            <person name="Yoder O."/>
            <person name="Young S."/>
            <person name="Zeng Q."/>
            <person name="Zhou S."/>
            <person name="Galagan J."/>
            <person name="Cuomo C.A."/>
            <person name="Kistler H.C."/>
            <person name="Rep M."/>
        </authorList>
    </citation>
    <scope>NUCLEOTIDE SEQUENCE [LARGE SCALE GENOMIC DNA]</scope>
    <source>
        <strain evidence="1">4287</strain>
    </source>
</reference>
<sequence length="31" mass="3381">MAGLQAQKGLAAPRDLHRQKPLALKPEICLI</sequence>
<dbReference type="VEuPathDB" id="FungiDB:FOXG_19377"/>